<dbReference type="InterPro" id="IPR019200">
    <property type="entry name" value="ATP_adenylylTrfase_C"/>
</dbReference>
<dbReference type="EC" id="2.7.7.5" evidence="3"/>
<keyword evidence="4" id="KW-1185">Reference proteome</keyword>
<keyword evidence="3" id="KW-0808">Transferase</keyword>
<dbReference type="PIRSF" id="PIRSF000846">
    <property type="entry name" value="ATP_adenylyltr"/>
    <property type="match status" value="1"/>
</dbReference>
<reference evidence="3 4" key="1">
    <citation type="submission" date="2024-06" db="EMBL/GenBank/DDBJ databases">
        <title>Genomic Encyclopedia of Type Strains, Phase V (KMG-V): Genome sequencing to study the core and pangenomes of soil and plant-associated prokaryotes.</title>
        <authorList>
            <person name="Whitman W."/>
        </authorList>
    </citation>
    <scope>NUCLEOTIDE SEQUENCE [LARGE SCALE GENOMIC DNA]</scope>
    <source>
        <strain evidence="3 4">NE40</strain>
    </source>
</reference>
<dbReference type="GO" id="GO:0004780">
    <property type="term" value="F:sulfate adenylyltransferase (ADP) activity"/>
    <property type="evidence" value="ECO:0007669"/>
    <property type="project" value="UniProtKB-EC"/>
</dbReference>
<dbReference type="SUPFAM" id="SSF54197">
    <property type="entry name" value="HIT-like"/>
    <property type="match status" value="1"/>
</dbReference>
<dbReference type="Pfam" id="PF09830">
    <property type="entry name" value="ATP_transf"/>
    <property type="match status" value="1"/>
</dbReference>
<dbReference type="InterPro" id="IPR009163">
    <property type="entry name" value="Ap4A_phos1/2"/>
</dbReference>
<proteinExistence type="predicted"/>
<feature type="domain" description="ATP adenylyltransferase C-terminal" evidence="1">
    <location>
        <begin position="181"/>
        <end position="281"/>
    </location>
</feature>
<protein>
    <submittedName>
        <fullName evidence="3">ATP adenylyltransferase</fullName>
        <ecNumber evidence="3">2.7.7.5</ecNumber>
        <ecNumber evidence="3">2.7.7.53</ecNumber>
    </submittedName>
</protein>
<dbReference type="RefSeq" id="WP_354008399.1">
    <property type="nucleotide sequence ID" value="NZ_JBEWTA010000001.1"/>
</dbReference>
<dbReference type="EC" id="2.7.7.53" evidence="3"/>
<dbReference type="Pfam" id="PF19327">
    <property type="entry name" value="Ap4A_phos_N"/>
    <property type="match status" value="1"/>
</dbReference>
<evidence type="ECO:0000259" key="2">
    <source>
        <dbReference type="Pfam" id="PF19327"/>
    </source>
</evidence>
<evidence type="ECO:0000313" key="3">
    <source>
        <dbReference type="EMBL" id="MET4758306.1"/>
    </source>
</evidence>
<dbReference type="InterPro" id="IPR045759">
    <property type="entry name" value="Ap4A_phos1/2_N"/>
</dbReference>
<keyword evidence="3" id="KW-0548">Nucleotidyltransferase</keyword>
<dbReference type="PANTHER" id="PTHR38420">
    <property type="entry name" value="AP-4-A PHOSPHORYLASE II"/>
    <property type="match status" value="1"/>
</dbReference>
<sequence length="282" mass="31414">MNDNKRFFQASELKQWLLETSQAALDNGSLQSLSTELFTLSGTLSGAIPFEVRKLSSLRKKPSHKFAKNTGKNPFLPYEQALYICHLQAGHVVLLNKFNVVDHHLLVVTPEFEAQETLLGEKEFHAILQVMGSFPMLAFYNSGMEAGASQPHRHFQAFPQPATLPVDAALKRISQNPERLPALPFPNLTVDIAGKTAEQVYKLYLSMISQLNPGKPAGQHPAPYNLLMTDHWMMMIPRTRDRYQGISVNALGFAGLIMVKNDEQLDTVQSLGGNRLLAEVCT</sequence>
<dbReference type="InterPro" id="IPR043171">
    <property type="entry name" value="Ap4A_phos1/2-like"/>
</dbReference>
<name>A0ABV2SKJ8_9GAMM</name>
<dbReference type="InterPro" id="IPR036265">
    <property type="entry name" value="HIT-like_sf"/>
</dbReference>
<feature type="domain" description="Ap4A phosphorylase 1/2 N-terminal" evidence="2">
    <location>
        <begin position="5"/>
        <end position="166"/>
    </location>
</feature>
<evidence type="ECO:0000313" key="4">
    <source>
        <dbReference type="Proteomes" id="UP001549366"/>
    </source>
</evidence>
<organism evidence="3 4">
    <name type="scientific">Endozoicomonas lisbonensis</name>
    <dbReference type="NCBI Taxonomy" id="3120522"/>
    <lineage>
        <taxon>Bacteria</taxon>
        <taxon>Pseudomonadati</taxon>
        <taxon>Pseudomonadota</taxon>
        <taxon>Gammaproteobacteria</taxon>
        <taxon>Oceanospirillales</taxon>
        <taxon>Endozoicomonadaceae</taxon>
        <taxon>Endozoicomonas</taxon>
    </lineage>
</organism>
<dbReference type="PANTHER" id="PTHR38420:SF1">
    <property type="entry name" value="PUTATIVE (AFU_ORTHOLOGUE AFUA_5G14690)-RELATED"/>
    <property type="match status" value="1"/>
</dbReference>
<dbReference type="GO" id="GO:0003877">
    <property type="term" value="F:ATP:ADP adenylyltransferase activity"/>
    <property type="evidence" value="ECO:0007669"/>
    <property type="project" value="UniProtKB-EC"/>
</dbReference>
<gene>
    <name evidence="3" type="ORF">V5J35_003498</name>
</gene>
<dbReference type="EMBL" id="JBEWTB010000002">
    <property type="protein sequence ID" value="MET4758306.1"/>
    <property type="molecule type" value="Genomic_DNA"/>
</dbReference>
<comment type="caution">
    <text evidence="3">The sequence shown here is derived from an EMBL/GenBank/DDBJ whole genome shotgun (WGS) entry which is preliminary data.</text>
</comment>
<accession>A0ABV2SKJ8</accession>
<dbReference type="Gene3D" id="3.30.428.70">
    <property type="match status" value="1"/>
</dbReference>
<dbReference type="Proteomes" id="UP001549366">
    <property type="component" value="Unassembled WGS sequence"/>
</dbReference>
<evidence type="ECO:0000259" key="1">
    <source>
        <dbReference type="Pfam" id="PF09830"/>
    </source>
</evidence>